<comment type="caution">
    <text evidence="2">The sequence shown here is derived from an EMBL/GenBank/DDBJ whole genome shotgun (WGS) entry which is preliminary data.</text>
</comment>
<reference evidence="2" key="2">
    <citation type="submission" date="2020-10" db="EMBL/GenBank/DDBJ databases">
        <authorList>
            <person name="Cooper E.A."/>
            <person name="Brenton Z.W."/>
            <person name="Flinn B.S."/>
            <person name="Jenkins J."/>
            <person name="Shu S."/>
            <person name="Flowers D."/>
            <person name="Luo F."/>
            <person name="Wang Y."/>
            <person name="Xia P."/>
            <person name="Barry K."/>
            <person name="Daum C."/>
            <person name="Lipzen A."/>
            <person name="Yoshinaga Y."/>
            <person name="Schmutz J."/>
            <person name="Saski C."/>
            <person name="Vermerris W."/>
            <person name="Kresovich S."/>
        </authorList>
    </citation>
    <scope>NUCLEOTIDE SEQUENCE</scope>
</reference>
<accession>A0A921RBM9</accession>
<feature type="region of interest" description="Disordered" evidence="1">
    <location>
        <begin position="111"/>
        <end position="155"/>
    </location>
</feature>
<dbReference type="EMBL" id="CM027682">
    <property type="protein sequence ID" value="KAG0537211.1"/>
    <property type="molecule type" value="Genomic_DNA"/>
</dbReference>
<proteinExistence type="predicted"/>
<sequence>MKTEQHRQVGGSGMSKYSTPVWCHCRIVGSSHVFQLLVPWCMHVTDTKARYRHGNGTRQKEVDYGVLARLNLSTKLIQEPPSLTLVRSVMTLLPGLDTSRDGWQQCRVRETGICPSSSPNGRRGDRGNETMGASMHFWSRPDGDTGGREAEARERTATIPRPTAPLATKLLQVLHRIAQL</sequence>
<reference evidence="2" key="1">
    <citation type="journal article" date="2019" name="BMC Genomics">
        <title>A new reference genome for Sorghum bicolor reveals high levels of sequence similarity between sweet and grain genotypes: implications for the genetics of sugar metabolism.</title>
        <authorList>
            <person name="Cooper E.A."/>
            <person name="Brenton Z.W."/>
            <person name="Flinn B.S."/>
            <person name="Jenkins J."/>
            <person name="Shu S."/>
            <person name="Flowers D."/>
            <person name="Luo F."/>
            <person name="Wang Y."/>
            <person name="Xia P."/>
            <person name="Barry K."/>
            <person name="Daum C."/>
            <person name="Lipzen A."/>
            <person name="Yoshinaga Y."/>
            <person name="Schmutz J."/>
            <person name="Saski C."/>
            <person name="Vermerris W."/>
            <person name="Kresovich S."/>
        </authorList>
    </citation>
    <scope>NUCLEOTIDE SEQUENCE</scope>
</reference>
<name>A0A921RBM9_SORBI</name>
<protein>
    <submittedName>
        <fullName evidence="2">Uncharacterized protein</fullName>
    </submittedName>
</protein>
<evidence type="ECO:0000256" key="1">
    <source>
        <dbReference type="SAM" id="MobiDB-lite"/>
    </source>
</evidence>
<evidence type="ECO:0000313" key="2">
    <source>
        <dbReference type="EMBL" id="KAG0537211.1"/>
    </source>
</evidence>
<feature type="compositionally biased region" description="Basic and acidic residues" evidence="1">
    <location>
        <begin position="139"/>
        <end position="155"/>
    </location>
</feature>
<gene>
    <name evidence="2" type="ORF">BDA96_03G128900</name>
</gene>
<organism evidence="2 3">
    <name type="scientific">Sorghum bicolor</name>
    <name type="common">Sorghum</name>
    <name type="synonym">Sorghum vulgare</name>
    <dbReference type="NCBI Taxonomy" id="4558"/>
    <lineage>
        <taxon>Eukaryota</taxon>
        <taxon>Viridiplantae</taxon>
        <taxon>Streptophyta</taxon>
        <taxon>Embryophyta</taxon>
        <taxon>Tracheophyta</taxon>
        <taxon>Spermatophyta</taxon>
        <taxon>Magnoliopsida</taxon>
        <taxon>Liliopsida</taxon>
        <taxon>Poales</taxon>
        <taxon>Poaceae</taxon>
        <taxon>PACMAD clade</taxon>
        <taxon>Panicoideae</taxon>
        <taxon>Andropogonodae</taxon>
        <taxon>Andropogoneae</taxon>
        <taxon>Sorghinae</taxon>
        <taxon>Sorghum</taxon>
    </lineage>
</organism>
<dbReference type="Proteomes" id="UP000807115">
    <property type="component" value="Chromosome 3"/>
</dbReference>
<dbReference type="AlphaFoldDB" id="A0A921RBM9"/>
<evidence type="ECO:0000313" key="3">
    <source>
        <dbReference type="Proteomes" id="UP000807115"/>
    </source>
</evidence>